<dbReference type="HOGENOM" id="CLU_111932_0_0_9"/>
<dbReference type="SMR" id="Q97N12"/>
<dbReference type="SUPFAM" id="SSF53474">
    <property type="entry name" value="alpha/beta-Hydrolases"/>
    <property type="match status" value="1"/>
</dbReference>
<dbReference type="OrthoDB" id="1908495at2"/>
<dbReference type="Pfam" id="PF20408">
    <property type="entry name" value="Abhydrolase_11"/>
    <property type="match status" value="1"/>
</dbReference>
<accession>Q97N12</accession>
<dbReference type="PATRIC" id="fig|272562.8.peg.205"/>
<organism evidence="2 3">
    <name type="scientific">Clostridium acetobutylicum (strain ATCC 824 / DSM 792 / JCM 1419 / IAM 19013 / LMG 5710 / NBRC 13948 / NRRL B-527 / VKM B-1787 / 2291 / W)</name>
    <dbReference type="NCBI Taxonomy" id="272562"/>
    <lineage>
        <taxon>Bacteria</taxon>
        <taxon>Bacillati</taxon>
        <taxon>Bacillota</taxon>
        <taxon>Clostridia</taxon>
        <taxon>Eubacteriales</taxon>
        <taxon>Clostridiaceae</taxon>
        <taxon>Clostridium</taxon>
    </lineage>
</organism>
<dbReference type="ESTHER" id="9clot-a0a2p8mck2">
    <property type="family name" value="UCP033634"/>
</dbReference>
<feature type="domain" description="KANL3/Tex30 alpha/beta hydrolase-like" evidence="1">
    <location>
        <begin position="38"/>
        <end position="183"/>
    </location>
</feature>
<dbReference type="PIR" id="B96903">
    <property type="entry name" value="B96903"/>
</dbReference>
<evidence type="ECO:0000259" key="1">
    <source>
        <dbReference type="Pfam" id="PF20408"/>
    </source>
</evidence>
<dbReference type="STRING" id="272562.CA_C0026"/>
<dbReference type="PIRSF" id="PIRSF033634">
    <property type="entry name" value="UCP033634"/>
    <property type="match status" value="1"/>
</dbReference>
<reference evidence="2 3" key="1">
    <citation type="journal article" date="2001" name="J. Bacteriol.">
        <title>Genome sequence and comparative analysis of the solvent-producing bacterium Clostridium acetobutylicum.</title>
        <authorList>
            <person name="Nolling J."/>
            <person name="Breton G."/>
            <person name="Omelchenko M.V."/>
            <person name="Makarova K.S."/>
            <person name="Zeng Q."/>
            <person name="Gibson R."/>
            <person name="Lee H.M."/>
            <person name="Dubois J."/>
            <person name="Qiu D."/>
            <person name="Hitti J."/>
            <person name="Wolf Y.I."/>
            <person name="Tatusov R.L."/>
            <person name="Sabathe F."/>
            <person name="Doucette-Stamm L."/>
            <person name="Soucaille P."/>
            <person name="Daly M.J."/>
            <person name="Bennett G.N."/>
            <person name="Koonin E.V."/>
            <person name="Smith D.R."/>
        </authorList>
    </citation>
    <scope>NUCLEOTIDE SEQUENCE [LARGE SCALE GENOMIC DNA]</scope>
    <source>
        <strain evidence="3">ATCC 824 / DSM 792 / JCM 1419 / LMG 5710 / VKM B-1787</strain>
    </source>
</reference>
<name>Q97N12_CLOAB</name>
<dbReference type="InterPro" id="IPR029058">
    <property type="entry name" value="AB_hydrolase_fold"/>
</dbReference>
<dbReference type="eggNOG" id="COG0400">
    <property type="taxonomic scope" value="Bacteria"/>
</dbReference>
<sequence>MNNKLVRSLKYNDVYGELYSYENSSALTVIFPGINYGHEKPLLYYARKAAAQNNIDILCINYKNKISWEDIGKQSIEDVAIEIKGIIKNVIEKKYDNIYFLGKSVGTEIAGCTSSKLNIDNIKFLYLTPIEETLKYIVDRKCIVVSGTKDEFFKSECINKIRENKNVKLMLFEGANHSLEIKDDIIRSLRILDNVAQLYLDFFK</sequence>
<evidence type="ECO:0000313" key="2">
    <source>
        <dbReference type="EMBL" id="AAK78013.1"/>
    </source>
</evidence>
<protein>
    <recommendedName>
        <fullName evidence="1">KANL3/Tex30 alpha/beta hydrolase-like domain-containing protein</fullName>
    </recommendedName>
</protein>
<keyword evidence="3" id="KW-1185">Reference proteome</keyword>
<dbReference type="AlphaFoldDB" id="Q97N12"/>
<dbReference type="Gene3D" id="3.40.50.1820">
    <property type="entry name" value="alpha/beta hydrolase"/>
    <property type="match status" value="1"/>
</dbReference>
<proteinExistence type="predicted"/>
<dbReference type="EMBL" id="AE001437">
    <property type="protein sequence ID" value="AAK78013.1"/>
    <property type="molecule type" value="Genomic_DNA"/>
</dbReference>
<dbReference type="InterPro" id="IPR017018">
    <property type="entry name" value="UCP033634"/>
</dbReference>
<dbReference type="Proteomes" id="UP000000814">
    <property type="component" value="Chromosome"/>
</dbReference>
<evidence type="ECO:0000313" key="3">
    <source>
        <dbReference type="Proteomes" id="UP000000814"/>
    </source>
</evidence>
<dbReference type="InterPro" id="IPR046879">
    <property type="entry name" value="KANL3/Tex30_Abhydrolase"/>
</dbReference>
<dbReference type="KEGG" id="cac:CA_C0026"/>
<gene>
    <name evidence="2" type="ordered locus">CA_C0026</name>
</gene>